<dbReference type="SMART" id="SM00345">
    <property type="entry name" value="HTH_GNTR"/>
    <property type="match status" value="1"/>
</dbReference>
<evidence type="ECO:0000259" key="4">
    <source>
        <dbReference type="PROSITE" id="PS50949"/>
    </source>
</evidence>
<protein>
    <submittedName>
        <fullName evidence="5">GntR family transcriptional regulator</fullName>
    </submittedName>
</protein>
<evidence type="ECO:0000256" key="2">
    <source>
        <dbReference type="ARBA" id="ARBA00023125"/>
    </source>
</evidence>
<dbReference type="EMBL" id="CP076642">
    <property type="protein sequence ID" value="QXO16069.1"/>
    <property type="molecule type" value="Genomic_DNA"/>
</dbReference>
<reference evidence="5" key="1">
    <citation type="submission" date="2021-06" db="EMBL/GenBank/DDBJ databases">
        <title>Vibrio nov. sp., novel gut bacterium isolated from Yellow Sea oyster.</title>
        <authorList>
            <person name="Muhammad N."/>
            <person name="Nguyen T.H."/>
            <person name="Lee Y.-J."/>
            <person name="Ko J."/>
            <person name="Kim S.-G."/>
        </authorList>
    </citation>
    <scope>NUCLEOTIDE SEQUENCE</scope>
    <source>
        <strain evidence="5">OG9-811</strain>
    </source>
</reference>
<keyword evidence="6" id="KW-1185">Reference proteome</keyword>
<dbReference type="RefSeq" id="WP_218561844.1">
    <property type="nucleotide sequence ID" value="NZ_CP076642.1"/>
</dbReference>
<accession>A0A975YLX5</accession>
<gene>
    <name evidence="5" type="ORF">KNV97_00615</name>
</gene>
<name>A0A975YLX5_9VIBR</name>
<keyword evidence="3" id="KW-0804">Transcription</keyword>
<dbReference type="GO" id="GO:0003700">
    <property type="term" value="F:DNA-binding transcription factor activity"/>
    <property type="evidence" value="ECO:0007669"/>
    <property type="project" value="InterPro"/>
</dbReference>
<evidence type="ECO:0000313" key="5">
    <source>
        <dbReference type="EMBL" id="QXO16069.1"/>
    </source>
</evidence>
<sequence>MSEHPNSLSASLVSDPSVPLADSIRIALSDDILAGVIAAGTRLDEAQLAQRFQVSRTPVREALKQLTASGLVEHRHRRGVFVSAVPVSRLAEMFEYVAEMETLCVRLAAVKMTQQEREELLAIHLDSHKHVTSGNIDAYDKANIKLHEALFHGCHNRYVEEAVLSARAKVAPYRRAQFKLADRARSSFVEHGEIVKSVIKGMTHEASDMMLAHIHQSFLASSRYVSQ</sequence>
<evidence type="ECO:0000256" key="3">
    <source>
        <dbReference type="ARBA" id="ARBA00023163"/>
    </source>
</evidence>
<dbReference type="KEGG" id="vos:KNV97_00615"/>
<evidence type="ECO:0000256" key="1">
    <source>
        <dbReference type="ARBA" id="ARBA00023015"/>
    </source>
</evidence>
<organism evidence="5 6">
    <name type="scientific">Vibrio ostreae</name>
    <dbReference type="NCBI Taxonomy" id="2841925"/>
    <lineage>
        <taxon>Bacteria</taxon>
        <taxon>Pseudomonadati</taxon>
        <taxon>Pseudomonadota</taxon>
        <taxon>Gammaproteobacteria</taxon>
        <taxon>Vibrionales</taxon>
        <taxon>Vibrionaceae</taxon>
        <taxon>Vibrio</taxon>
    </lineage>
</organism>
<dbReference type="Proteomes" id="UP000694232">
    <property type="component" value="Chromosome 2"/>
</dbReference>
<dbReference type="AlphaFoldDB" id="A0A975YLX5"/>
<dbReference type="SMART" id="SM00895">
    <property type="entry name" value="FCD"/>
    <property type="match status" value="1"/>
</dbReference>
<dbReference type="PROSITE" id="PS50949">
    <property type="entry name" value="HTH_GNTR"/>
    <property type="match status" value="1"/>
</dbReference>
<proteinExistence type="predicted"/>
<evidence type="ECO:0000313" key="6">
    <source>
        <dbReference type="Proteomes" id="UP000694232"/>
    </source>
</evidence>
<dbReference type="InterPro" id="IPR000524">
    <property type="entry name" value="Tscrpt_reg_HTH_GntR"/>
</dbReference>
<keyword evidence="1" id="KW-0805">Transcription regulation</keyword>
<dbReference type="Pfam" id="PF07729">
    <property type="entry name" value="FCD"/>
    <property type="match status" value="1"/>
</dbReference>
<dbReference type="PANTHER" id="PTHR43537">
    <property type="entry name" value="TRANSCRIPTIONAL REGULATOR, GNTR FAMILY"/>
    <property type="match status" value="1"/>
</dbReference>
<keyword evidence="2" id="KW-0238">DNA-binding</keyword>
<dbReference type="Pfam" id="PF00392">
    <property type="entry name" value="GntR"/>
    <property type="match status" value="1"/>
</dbReference>
<feature type="domain" description="HTH gntR-type" evidence="4">
    <location>
        <begin position="18"/>
        <end position="85"/>
    </location>
</feature>
<dbReference type="GO" id="GO:0003677">
    <property type="term" value="F:DNA binding"/>
    <property type="evidence" value="ECO:0007669"/>
    <property type="project" value="UniProtKB-KW"/>
</dbReference>
<dbReference type="InterPro" id="IPR011711">
    <property type="entry name" value="GntR_C"/>
</dbReference>
<dbReference type="CDD" id="cd07377">
    <property type="entry name" value="WHTH_GntR"/>
    <property type="match status" value="1"/>
</dbReference>
<dbReference type="PANTHER" id="PTHR43537:SF49">
    <property type="entry name" value="TRANSCRIPTIONAL REGULATORY PROTEIN"/>
    <property type="match status" value="1"/>
</dbReference>